<evidence type="ECO:0008006" key="4">
    <source>
        <dbReference type="Google" id="ProtNLM"/>
    </source>
</evidence>
<proteinExistence type="predicted"/>
<protein>
    <recommendedName>
        <fullName evidence="4">F-box domain-containing protein</fullName>
    </recommendedName>
</protein>
<evidence type="ECO:0000313" key="3">
    <source>
        <dbReference type="Proteomes" id="UP001153069"/>
    </source>
</evidence>
<feature type="region of interest" description="Disordered" evidence="1">
    <location>
        <begin position="302"/>
        <end position="325"/>
    </location>
</feature>
<sequence>MEELHNLPYGNRLNFLRTRGKNRYAFHHEEPDLHDRRFDGYQISVVDERTTERVKYTLPGDGWSVKAELFPLRELMYTFVEQINVRLCQLEFRFGEKVLTLNSTPQSLGMTATGENVISVRAVTSSYDERVGCFTRLNRMGKVSVGVGPHQGDVFGTDLLPRILEYAGLETLAAACQVCRHWFHVAQRFSVLVQLQDGDADSWQHNQKYPLLLHDGCRHSFNVALCQASEASGTNANEIRWNSTTMLKEKTVSFGYCKAAGCRVLKTVEMQSITRDLESKWEALNNAKTAFMRYVESAQAATEGDQKKHAHKATGQTQDFPPEGEAGNGFIAEARDWRYKNCAVELYRRYFSPDMFFIFPLIVNSEAAFGLDFSSCVTSLIFGELSDDEAQPRANRMQRLMNRANPVRRPLTADGLPRPLGSVSWRIHDATEVAAVGTGFGPGAMDSMDAAPLDAAPLVMMNGSKPQIILEVLFIAVWEGDRGGEYGSSLVASLESKVTQYAKSQGLRSALMYVEVGYEQPKAKVFWGNNGFSPVVDKAQGIHTQDDLLTGRMVALEDWQLGFIDRRCLRFKDTVQYAKTVLVE</sequence>
<gene>
    <name evidence="2" type="ORF">SEMRO_502_G155680.1</name>
</gene>
<evidence type="ECO:0000313" key="2">
    <source>
        <dbReference type="EMBL" id="CAB9511776.1"/>
    </source>
</evidence>
<dbReference type="SUPFAM" id="SSF81383">
    <property type="entry name" value="F-box domain"/>
    <property type="match status" value="1"/>
</dbReference>
<dbReference type="Proteomes" id="UP001153069">
    <property type="component" value="Unassembled WGS sequence"/>
</dbReference>
<name>A0A9N8DZI7_9STRA</name>
<accession>A0A9N8DZI7</accession>
<dbReference type="CDD" id="cd01763">
    <property type="entry name" value="Ubl_SUMO_like"/>
    <property type="match status" value="1"/>
</dbReference>
<keyword evidence="3" id="KW-1185">Reference proteome</keyword>
<reference evidence="2" key="1">
    <citation type="submission" date="2020-06" db="EMBL/GenBank/DDBJ databases">
        <authorList>
            <consortium name="Plant Systems Biology data submission"/>
        </authorList>
    </citation>
    <scope>NUCLEOTIDE SEQUENCE</scope>
    <source>
        <strain evidence="2">D6</strain>
    </source>
</reference>
<dbReference type="InterPro" id="IPR036047">
    <property type="entry name" value="F-box-like_dom_sf"/>
</dbReference>
<dbReference type="EMBL" id="CAICTM010000501">
    <property type="protein sequence ID" value="CAB9511776.1"/>
    <property type="molecule type" value="Genomic_DNA"/>
</dbReference>
<dbReference type="AlphaFoldDB" id="A0A9N8DZI7"/>
<evidence type="ECO:0000256" key="1">
    <source>
        <dbReference type="SAM" id="MobiDB-lite"/>
    </source>
</evidence>
<comment type="caution">
    <text evidence="2">The sequence shown here is derived from an EMBL/GenBank/DDBJ whole genome shotgun (WGS) entry which is preliminary data.</text>
</comment>
<dbReference type="CDD" id="cd09917">
    <property type="entry name" value="F-box_SF"/>
    <property type="match status" value="1"/>
</dbReference>
<organism evidence="2 3">
    <name type="scientific">Seminavis robusta</name>
    <dbReference type="NCBI Taxonomy" id="568900"/>
    <lineage>
        <taxon>Eukaryota</taxon>
        <taxon>Sar</taxon>
        <taxon>Stramenopiles</taxon>
        <taxon>Ochrophyta</taxon>
        <taxon>Bacillariophyta</taxon>
        <taxon>Bacillariophyceae</taxon>
        <taxon>Bacillariophycidae</taxon>
        <taxon>Naviculales</taxon>
        <taxon>Naviculaceae</taxon>
        <taxon>Seminavis</taxon>
    </lineage>
</organism>